<sequence length="213" mass="23168">MTQAGQGIAAMPLCVDRAAPASPQAAPATPPDPMRAMVGEAYAQMSQRFQNAQRMLEERQRIDRDPQNRGMVEGQWSFFPKAGGGRDDSCAAMFSNRQGVVRIMGPGPGFKGATLTFWGSDIPKPKALQTVPMTLLQPKAPPSTVPALNYYHPDERLGAIVFVVPSIEAALGAFEETQHFEVAQNGKSLIQIDWTGGDAARETLRQCVQRHPH</sequence>
<dbReference type="AlphaFoldDB" id="A0A3N2RGS8"/>
<name>A0A3N2RGS8_LYSEN</name>
<reference evidence="1 2" key="1">
    <citation type="submission" date="2018-10" db="EMBL/GenBank/DDBJ databases">
        <title>The genome of Lysobacter enzymogenes OH11.</title>
        <authorList>
            <person name="Liu F."/>
            <person name="Zhao Y."/>
            <person name="Qian G."/>
            <person name="Chen Y."/>
            <person name="Xu H."/>
        </authorList>
    </citation>
    <scope>NUCLEOTIDE SEQUENCE [LARGE SCALE GENOMIC DNA]</scope>
    <source>
        <strain evidence="1 2">OH11</strain>
    </source>
</reference>
<gene>
    <name evidence="1" type="ORF">D9T17_12520</name>
</gene>
<evidence type="ECO:0000313" key="2">
    <source>
        <dbReference type="Proteomes" id="UP000275910"/>
    </source>
</evidence>
<comment type="caution">
    <text evidence="1">The sequence shown here is derived from an EMBL/GenBank/DDBJ whole genome shotgun (WGS) entry which is preliminary data.</text>
</comment>
<evidence type="ECO:0000313" key="1">
    <source>
        <dbReference type="EMBL" id="ROU06670.1"/>
    </source>
</evidence>
<proteinExistence type="predicted"/>
<dbReference type="EMBL" id="RCTY01000031">
    <property type="protein sequence ID" value="ROU06670.1"/>
    <property type="molecule type" value="Genomic_DNA"/>
</dbReference>
<organism evidence="1 2">
    <name type="scientific">Lysobacter enzymogenes</name>
    <dbReference type="NCBI Taxonomy" id="69"/>
    <lineage>
        <taxon>Bacteria</taxon>
        <taxon>Pseudomonadati</taxon>
        <taxon>Pseudomonadota</taxon>
        <taxon>Gammaproteobacteria</taxon>
        <taxon>Lysobacterales</taxon>
        <taxon>Lysobacteraceae</taxon>
        <taxon>Lysobacter</taxon>
    </lineage>
</organism>
<accession>A0A3N2RGS8</accession>
<dbReference type="Proteomes" id="UP000275910">
    <property type="component" value="Unassembled WGS sequence"/>
</dbReference>
<protein>
    <submittedName>
        <fullName evidence="1">Uncharacterized protein</fullName>
    </submittedName>
</protein>